<evidence type="ECO:0000256" key="1">
    <source>
        <dbReference type="ARBA" id="ARBA00005417"/>
    </source>
</evidence>
<gene>
    <name evidence="6" type="ORF">CVM39_10210</name>
    <name evidence="7" type="ORF">SAMN06297129_1327</name>
</gene>
<dbReference type="RefSeq" id="WP_097145080.1">
    <property type="nucleotide sequence ID" value="NZ_OBEA01000002.1"/>
</dbReference>
<dbReference type="PROSITE" id="PS50893">
    <property type="entry name" value="ABC_TRANSPORTER_2"/>
    <property type="match status" value="1"/>
</dbReference>
<evidence type="ECO:0000256" key="4">
    <source>
        <dbReference type="ARBA" id="ARBA00022840"/>
    </source>
</evidence>
<name>A0A285IJE9_9RHOB</name>
<dbReference type="SUPFAM" id="SSF52540">
    <property type="entry name" value="P-loop containing nucleoside triphosphate hydrolases"/>
    <property type="match status" value="1"/>
</dbReference>
<evidence type="ECO:0000313" key="9">
    <source>
        <dbReference type="Proteomes" id="UP000231702"/>
    </source>
</evidence>
<keyword evidence="9" id="KW-1185">Reference proteome</keyword>
<dbReference type="Proteomes" id="UP000231655">
    <property type="component" value="Unassembled WGS sequence"/>
</dbReference>
<organism evidence="7 8">
    <name type="scientific">Pseudooceanicola antarcticus</name>
    <dbReference type="NCBI Taxonomy" id="1247613"/>
    <lineage>
        <taxon>Bacteria</taxon>
        <taxon>Pseudomonadati</taxon>
        <taxon>Pseudomonadota</taxon>
        <taxon>Alphaproteobacteria</taxon>
        <taxon>Rhodobacterales</taxon>
        <taxon>Paracoccaceae</taxon>
        <taxon>Pseudooceanicola</taxon>
    </lineage>
</organism>
<dbReference type="PANTHER" id="PTHR43553:SF24">
    <property type="entry name" value="ENERGY-COUPLING FACTOR TRANSPORTER ATP-BINDING PROTEIN ECFA1"/>
    <property type="match status" value="1"/>
</dbReference>
<evidence type="ECO:0000313" key="8">
    <source>
        <dbReference type="Proteomes" id="UP000231655"/>
    </source>
</evidence>
<keyword evidence="3" id="KW-0547">Nucleotide-binding</keyword>
<dbReference type="GO" id="GO:0005524">
    <property type="term" value="F:ATP binding"/>
    <property type="evidence" value="ECO:0007669"/>
    <property type="project" value="UniProtKB-KW"/>
</dbReference>
<dbReference type="InterPro" id="IPR003439">
    <property type="entry name" value="ABC_transporter-like_ATP-bd"/>
</dbReference>
<dbReference type="Pfam" id="PF00005">
    <property type="entry name" value="ABC_tran"/>
    <property type="match status" value="1"/>
</dbReference>
<dbReference type="SMART" id="SM00382">
    <property type="entry name" value="AAA"/>
    <property type="match status" value="1"/>
</dbReference>
<evidence type="ECO:0000256" key="3">
    <source>
        <dbReference type="ARBA" id="ARBA00022741"/>
    </source>
</evidence>
<dbReference type="AlphaFoldDB" id="A0A285IJE9"/>
<dbReference type="Proteomes" id="UP000231702">
    <property type="component" value="Unassembled WGS sequence"/>
</dbReference>
<dbReference type="EMBL" id="OBEA01000002">
    <property type="protein sequence ID" value="SNY48105.1"/>
    <property type="molecule type" value="Genomic_DNA"/>
</dbReference>
<reference evidence="7 8" key="1">
    <citation type="submission" date="2017-09" db="EMBL/GenBank/DDBJ databases">
        <authorList>
            <person name="Ehlers B."/>
            <person name="Leendertz F.H."/>
        </authorList>
    </citation>
    <scope>NUCLEOTIDE SEQUENCE [LARGE SCALE GENOMIC DNA]</scope>
    <source>
        <strain evidence="7 8">CGMCC 1.12662</strain>
    </source>
</reference>
<dbReference type="InterPro" id="IPR003593">
    <property type="entry name" value="AAA+_ATPase"/>
</dbReference>
<protein>
    <submittedName>
        <fullName evidence="6">ABC transporter ATP-binding protein</fullName>
    </submittedName>
    <submittedName>
        <fullName evidence="7">Biotin transport system ATP-binding protein</fullName>
    </submittedName>
</protein>
<dbReference type="Gene3D" id="3.40.50.300">
    <property type="entry name" value="P-loop containing nucleotide triphosphate hydrolases"/>
    <property type="match status" value="1"/>
</dbReference>
<evidence type="ECO:0000256" key="2">
    <source>
        <dbReference type="ARBA" id="ARBA00022448"/>
    </source>
</evidence>
<proteinExistence type="inferred from homology"/>
<dbReference type="InterPro" id="IPR027417">
    <property type="entry name" value="P-loop_NTPase"/>
</dbReference>
<accession>A0A285IJE9</accession>
<dbReference type="OrthoDB" id="9782163at2"/>
<sequence length="249" mass="26707">MTKADPQAQQKARLQLEAVSLEIDGRPILRELELSVAFHRMGVLGRNGSGKSTLSRLISGLVTPSAGRALLNGADMAADRRAALSEVGILFQNPDHQIIFPTVLEEVSFGLAQQGRKQRDAEAEARATLERFGKAHWAEVAVATLSQGQKHLVCLMSVVAMAPRVLVLDEPFAGLDLPTKMQLRRALGQFPGALIHVSHDPEDIADCDVCLWLDAGRLVEAGEGARVGAAYLEAMRKLGAGDDLSDLSG</sequence>
<evidence type="ECO:0000259" key="5">
    <source>
        <dbReference type="PROSITE" id="PS50893"/>
    </source>
</evidence>
<evidence type="ECO:0000313" key="6">
    <source>
        <dbReference type="EMBL" id="PJE28828.1"/>
    </source>
</evidence>
<comment type="similarity">
    <text evidence="1">Belongs to the ABC transporter superfamily.</text>
</comment>
<evidence type="ECO:0000313" key="7">
    <source>
        <dbReference type="EMBL" id="SNY48105.1"/>
    </source>
</evidence>
<dbReference type="GO" id="GO:0042626">
    <property type="term" value="F:ATPase-coupled transmembrane transporter activity"/>
    <property type="evidence" value="ECO:0007669"/>
    <property type="project" value="TreeGrafter"/>
</dbReference>
<dbReference type="GO" id="GO:0043190">
    <property type="term" value="C:ATP-binding cassette (ABC) transporter complex"/>
    <property type="evidence" value="ECO:0007669"/>
    <property type="project" value="TreeGrafter"/>
</dbReference>
<reference evidence="6 9" key="2">
    <citation type="journal article" date="2018" name="Int. J. Syst. Evol. Microbiol.">
        <title>Pseudooceanicola lipolyticus sp. nov., a marine alphaproteobacterium, reclassification of Oceanicola flagellatus as Pseudooceanicola flagellatus comb. nov. and emended description of the genus Pseudooceanicola.</title>
        <authorList>
            <person name="Huang M.-M."/>
            <person name="Guo L.-L."/>
            <person name="Wu Y.-H."/>
            <person name="Lai Q.-L."/>
            <person name="Shao Z.-Z."/>
            <person name="Wang C.-S."/>
            <person name="Wu M."/>
            <person name="Xu X.-W."/>
        </authorList>
    </citation>
    <scope>NUCLEOTIDE SEQUENCE [LARGE SCALE GENOMIC DNA]</scope>
    <source>
        <strain evidence="6 9">Ar-45</strain>
    </source>
</reference>
<dbReference type="PANTHER" id="PTHR43553">
    <property type="entry name" value="HEAVY METAL TRANSPORTER"/>
    <property type="match status" value="1"/>
</dbReference>
<dbReference type="EMBL" id="PGTD01000016">
    <property type="protein sequence ID" value="PJE28828.1"/>
    <property type="molecule type" value="Genomic_DNA"/>
</dbReference>
<dbReference type="InterPro" id="IPR015856">
    <property type="entry name" value="ABC_transpr_CbiO/EcfA_su"/>
</dbReference>
<dbReference type="GO" id="GO:0016887">
    <property type="term" value="F:ATP hydrolysis activity"/>
    <property type="evidence" value="ECO:0007669"/>
    <property type="project" value="InterPro"/>
</dbReference>
<keyword evidence="4 7" id="KW-0067">ATP-binding</keyword>
<keyword evidence="2" id="KW-0813">Transport</keyword>
<feature type="domain" description="ABC transporter" evidence="5">
    <location>
        <begin position="14"/>
        <end position="240"/>
    </location>
</feature>
<dbReference type="InterPro" id="IPR050095">
    <property type="entry name" value="ECF_ABC_transporter_ATP-bd"/>
</dbReference>
<dbReference type="CDD" id="cd03225">
    <property type="entry name" value="ABC_cobalt_CbiO_domain1"/>
    <property type="match status" value="1"/>
</dbReference>